<keyword evidence="2" id="KW-0902">Two-component regulatory system</keyword>
<dbReference type="InterPro" id="IPR011006">
    <property type="entry name" value="CheY-like_superfamily"/>
</dbReference>
<dbReference type="InterPro" id="IPR050595">
    <property type="entry name" value="Bact_response_regulator"/>
</dbReference>
<dbReference type="PROSITE" id="PS50110">
    <property type="entry name" value="RESPONSE_REGULATORY"/>
    <property type="match status" value="1"/>
</dbReference>
<keyword evidence="1 3" id="KW-0597">Phosphoprotein</keyword>
<dbReference type="OrthoDB" id="7569831at2"/>
<keyword evidence="6" id="KW-1185">Reference proteome</keyword>
<dbReference type="GO" id="GO:0000160">
    <property type="term" value="P:phosphorelay signal transduction system"/>
    <property type="evidence" value="ECO:0007669"/>
    <property type="project" value="UniProtKB-KW"/>
</dbReference>
<name>A0A9W7NIT9_9PROT</name>
<evidence type="ECO:0000256" key="3">
    <source>
        <dbReference type="PROSITE-ProRule" id="PRU00169"/>
    </source>
</evidence>
<gene>
    <name evidence="5" type="ORF">DS843_14355</name>
</gene>
<comment type="caution">
    <text evidence="5">The sequence shown here is derived from an EMBL/GenBank/DDBJ whole genome shotgun (WGS) entry which is preliminary data.</text>
</comment>
<dbReference type="PANTHER" id="PTHR44591:SF14">
    <property type="entry name" value="PROTEIN PILG"/>
    <property type="match status" value="1"/>
</dbReference>
<sequence>MSKTVIVVDDSKLSRMHVRGIILRNKPDWTVIEAANSAELYEKLTESDIHIAIIDFNMPGDNGLEAATRLLEAKPDIRVAIITANAQDSVVSGIRALGAAFMPKPLEEEQMVRFLTAASLPRRPAAGDGAGGGAG</sequence>
<dbReference type="AlphaFoldDB" id="A0A9W7NIT9"/>
<evidence type="ECO:0000256" key="2">
    <source>
        <dbReference type="ARBA" id="ARBA00023012"/>
    </source>
</evidence>
<dbReference type="InterPro" id="IPR058245">
    <property type="entry name" value="NreC/VraR/RcsB-like_REC"/>
</dbReference>
<feature type="modified residue" description="4-aspartylphosphate" evidence="3">
    <location>
        <position position="55"/>
    </location>
</feature>
<proteinExistence type="predicted"/>
<organism evidence="5 6">
    <name type="scientific">Roseomonas genomospecies 6</name>
    <dbReference type="NCBI Taxonomy" id="214106"/>
    <lineage>
        <taxon>Bacteria</taxon>
        <taxon>Pseudomonadati</taxon>
        <taxon>Pseudomonadota</taxon>
        <taxon>Alphaproteobacteria</taxon>
        <taxon>Acetobacterales</taxon>
        <taxon>Roseomonadaceae</taxon>
        <taxon>Roseomonas</taxon>
    </lineage>
</organism>
<evidence type="ECO:0000313" key="6">
    <source>
        <dbReference type="Proteomes" id="UP000480854"/>
    </source>
</evidence>
<protein>
    <submittedName>
        <fullName evidence="5">Response regulator</fullName>
    </submittedName>
</protein>
<dbReference type="Gene3D" id="3.40.50.2300">
    <property type="match status" value="1"/>
</dbReference>
<dbReference type="Pfam" id="PF00072">
    <property type="entry name" value="Response_reg"/>
    <property type="match status" value="1"/>
</dbReference>
<dbReference type="EMBL" id="QOKW01000010">
    <property type="protein sequence ID" value="KAA0679975.1"/>
    <property type="molecule type" value="Genomic_DNA"/>
</dbReference>
<dbReference type="SUPFAM" id="SSF52172">
    <property type="entry name" value="CheY-like"/>
    <property type="match status" value="1"/>
</dbReference>
<dbReference type="CDD" id="cd17535">
    <property type="entry name" value="REC_NarL-like"/>
    <property type="match status" value="1"/>
</dbReference>
<dbReference type="Proteomes" id="UP000480854">
    <property type="component" value="Unassembled WGS sequence"/>
</dbReference>
<dbReference type="PANTHER" id="PTHR44591">
    <property type="entry name" value="STRESS RESPONSE REGULATOR PROTEIN 1"/>
    <property type="match status" value="1"/>
</dbReference>
<evidence type="ECO:0000313" key="5">
    <source>
        <dbReference type="EMBL" id="KAA0679975.1"/>
    </source>
</evidence>
<accession>A0A9W7NIT9</accession>
<dbReference type="InterPro" id="IPR001789">
    <property type="entry name" value="Sig_transdc_resp-reg_receiver"/>
</dbReference>
<evidence type="ECO:0000256" key="1">
    <source>
        <dbReference type="ARBA" id="ARBA00022553"/>
    </source>
</evidence>
<reference evidence="5 6" key="1">
    <citation type="submission" date="2018-07" db="EMBL/GenBank/DDBJ databases">
        <title>Genome sequence of Azospirillum sp. ATCC 49961.</title>
        <authorList>
            <person name="Sant'Anna F.H."/>
            <person name="Baldani J.I."/>
            <person name="Zilli J.E."/>
            <person name="Reis V.M."/>
            <person name="Hartmann A."/>
            <person name="Cruz L."/>
            <person name="de Souza E.M."/>
            <person name="de Oliveira Pedrosa F."/>
            <person name="Passaglia L.M.P."/>
        </authorList>
    </citation>
    <scope>NUCLEOTIDE SEQUENCE [LARGE SCALE GENOMIC DNA]</scope>
    <source>
        <strain evidence="5 6">ATCC 49961</strain>
    </source>
</reference>
<dbReference type="SMART" id="SM00448">
    <property type="entry name" value="REC"/>
    <property type="match status" value="1"/>
</dbReference>
<feature type="domain" description="Response regulatory" evidence="4">
    <location>
        <begin position="4"/>
        <end position="119"/>
    </location>
</feature>
<evidence type="ECO:0000259" key="4">
    <source>
        <dbReference type="PROSITE" id="PS50110"/>
    </source>
</evidence>